<dbReference type="GO" id="GO:0016491">
    <property type="term" value="F:oxidoreductase activity"/>
    <property type="evidence" value="ECO:0007669"/>
    <property type="project" value="UniProtKB-KW"/>
</dbReference>
<evidence type="ECO:0000256" key="1">
    <source>
        <dbReference type="ARBA" id="ARBA00004370"/>
    </source>
</evidence>
<protein>
    <submittedName>
        <fullName evidence="7">Sterol desaturase family protein</fullName>
        <ecNumber evidence="7">1.-.-.-</ecNumber>
    </submittedName>
</protein>
<reference evidence="8" key="1">
    <citation type="journal article" date="2019" name="Int. J. Syst. Evol. Microbiol.">
        <title>The Global Catalogue of Microorganisms (GCM) 10K type strain sequencing project: providing services to taxonomists for standard genome sequencing and annotation.</title>
        <authorList>
            <consortium name="The Broad Institute Genomics Platform"/>
            <consortium name="The Broad Institute Genome Sequencing Center for Infectious Disease"/>
            <person name="Wu L."/>
            <person name="Ma J."/>
        </authorList>
    </citation>
    <scope>NUCLEOTIDE SEQUENCE [LARGE SCALE GENOMIC DNA]</scope>
    <source>
        <strain evidence="8">KCTC 52168</strain>
    </source>
</reference>
<organism evidence="7 8">
    <name type="scientific">Piscinibacterium candidicorallinum</name>
    <dbReference type="NCBI Taxonomy" id="1793872"/>
    <lineage>
        <taxon>Bacteria</taxon>
        <taxon>Pseudomonadati</taxon>
        <taxon>Pseudomonadota</taxon>
        <taxon>Betaproteobacteria</taxon>
        <taxon>Burkholderiales</taxon>
        <taxon>Piscinibacterium</taxon>
    </lineage>
</organism>
<dbReference type="EMBL" id="JBHRTI010000003">
    <property type="protein sequence ID" value="MFC3146661.1"/>
    <property type="molecule type" value="Genomic_DNA"/>
</dbReference>
<dbReference type="Proteomes" id="UP001595556">
    <property type="component" value="Unassembled WGS sequence"/>
</dbReference>
<dbReference type="EC" id="1.-.-.-" evidence="7"/>
<accession>A0ABV7H256</accession>
<dbReference type="Pfam" id="PF04116">
    <property type="entry name" value="FA_hydroxylase"/>
    <property type="match status" value="1"/>
</dbReference>
<evidence type="ECO:0000256" key="4">
    <source>
        <dbReference type="ARBA" id="ARBA00023136"/>
    </source>
</evidence>
<gene>
    <name evidence="7" type="ORF">ACFOEN_03280</name>
</gene>
<comment type="subcellular location">
    <subcellularLocation>
        <location evidence="1">Membrane</location>
    </subcellularLocation>
</comment>
<dbReference type="PANTHER" id="PTHR11863">
    <property type="entry name" value="STEROL DESATURASE"/>
    <property type="match status" value="1"/>
</dbReference>
<feature type="domain" description="Fatty acid hydroxylase" evidence="6">
    <location>
        <begin position="142"/>
        <end position="280"/>
    </location>
</feature>
<keyword evidence="8" id="KW-1185">Reference proteome</keyword>
<feature type="transmembrane region" description="Helical" evidence="5">
    <location>
        <begin position="130"/>
        <end position="156"/>
    </location>
</feature>
<evidence type="ECO:0000256" key="5">
    <source>
        <dbReference type="SAM" id="Phobius"/>
    </source>
</evidence>
<keyword evidence="2 5" id="KW-0812">Transmembrane</keyword>
<keyword evidence="3 5" id="KW-1133">Transmembrane helix</keyword>
<evidence type="ECO:0000256" key="2">
    <source>
        <dbReference type="ARBA" id="ARBA00022692"/>
    </source>
</evidence>
<dbReference type="RefSeq" id="WP_377302523.1">
    <property type="nucleotide sequence ID" value="NZ_CP180191.1"/>
</dbReference>
<keyword evidence="7" id="KW-0560">Oxidoreductase</keyword>
<evidence type="ECO:0000259" key="6">
    <source>
        <dbReference type="Pfam" id="PF04116"/>
    </source>
</evidence>
<evidence type="ECO:0000313" key="7">
    <source>
        <dbReference type="EMBL" id="MFC3146661.1"/>
    </source>
</evidence>
<keyword evidence="4 5" id="KW-0472">Membrane</keyword>
<name>A0ABV7H256_9BURK</name>
<evidence type="ECO:0000313" key="8">
    <source>
        <dbReference type="Proteomes" id="UP001595556"/>
    </source>
</evidence>
<dbReference type="InterPro" id="IPR006694">
    <property type="entry name" value="Fatty_acid_hydroxylase"/>
</dbReference>
<proteinExistence type="predicted"/>
<evidence type="ECO:0000256" key="3">
    <source>
        <dbReference type="ARBA" id="ARBA00022989"/>
    </source>
</evidence>
<dbReference type="InterPro" id="IPR050307">
    <property type="entry name" value="Sterol_Desaturase_Related"/>
</dbReference>
<sequence>MQSLIGGVTEVFTQVQAWLFTQLLAPAMHALGLSPYIEDGYNATEWFLLGVLEVLLLFALLRPLEKLWPAEAEPPTVERRRAVRTDFLYTLLHRLGGFSLLMFFLLTPIADAIEGELRLAGVERWTLDTVLPWLGSHALLQFAVYLLILDFVDYWIHRGQHQFNRWWALHALHHSARHMTLWSDNRNHLLDDALRDAILVALALVIGVEPAQFIGLVIASRVMQSLSHANVRLRFGPLRWLLVSPQFHRRHHAIGVGHEGAHQGVNFGVLFSFWDVLFRTADFTDVYEPTGIRDQLAGREYGQGFWAQQWLGVKRLLGLRSA</sequence>
<feature type="transmembrane region" description="Helical" evidence="5">
    <location>
        <begin position="87"/>
        <end position="110"/>
    </location>
</feature>
<comment type="caution">
    <text evidence="7">The sequence shown here is derived from an EMBL/GenBank/DDBJ whole genome shotgun (WGS) entry which is preliminary data.</text>
</comment>